<feature type="transmembrane region" description="Helical" evidence="1">
    <location>
        <begin position="207"/>
        <end position="225"/>
    </location>
</feature>
<comment type="caution">
    <text evidence="3">The sequence shown here is derived from an EMBL/GenBank/DDBJ whole genome shotgun (WGS) entry which is preliminary data.</text>
</comment>
<evidence type="ECO:0000259" key="2">
    <source>
        <dbReference type="Pfam" id="PF04235"/>
    </source>
</evidence>
<dbReference type="RefSeq" id="WP_310273615.1">
    <property type="nucleotide sequence ID" value="NZ_JAVDXW010000001.1"/>
</dbReference>
<feature type="transmembrane region" description="Helical" evidence="1">
    <location>
        <begin position="311"/>
        <end position="330"/>
    </location>
</feature>
<proteinExistence type="predicted"/>
<dbReference type="PANTHER" id="PTHR30590:SF2">
    <property type="entry name" value="INNER MEMBRANE PROTEIN"/>
    <property type="match status" value="1"/>
</dbReference>
<dbReference type="AlphaFoldDB" id="A0AAE3ZEM9"/>
<keyword evidence="1" id="KW-0472">Membrane</keyword>
<gene>
    <name evidence="3" type="ORF">JOF55_002424</name>
</gene>
<sequence>MQASTATANTGRIAALDLLRGVAILGTLASNIWIFTDPRGPAGVLTNLPSTDSIPGVVETVLRFTANGKFLALLTILFGIGMELQYRSALRHGRSWPGWYLWRTALLFVEGTLHYMLIFEFDVLMGYALVSFRVAYLLARTERAIRAWMWTVGTVSVLVLLSLTAVLVTAPDSTTPTAGGTELYTEGSWLDQVGQRLLQAPVYRLELLLIVPSGIVLFLLGARLLRAGAFENSRRGLLLRQRLMRIGLGVGVPCNLVVSFAGADWALVGRYLLPPVVAVGILGLVTETTMRMRRQVGPVRRALSEVGRAALSCYVLQNLLASILCYGWGFGLADQLAGARPWWVVGAWAGICAILVLFCRWWLRYFSRGPVELAWHWAYTAPQRARTADHENRPVRS</sequence>
<dbReference type="Pfam" id="PF04235">
    <property type="entry name" value="DUF418"/>
    <property type="match status" value="1"/>
</dbReference>
<feature type="domain" description="DUF418" evidence="2">
    <location>
        <begin position="225"/>
        <end position="378"/>
    </location>
</feature>
<dbReference type="InterPro" id="IPR052529">
    <property type="entry name" value="Bact_Transport_Assoc"/>
</dbReference>
<keyword evidence="1" id="KW-1133">Transmembrane helix</keyword>
<keyword evidence="4" id="KW-1185">Reference proteome</keyword>
<name>A0AAE3ZEM9_9ACTN</name>
<feature type="transmembrane region" description="Helical" evidence="1">
    <location>
        <begin position="148"/>
        <end position="170"/>
    </location>
</feature>
<organism evidence="3 4">
    <name type="scientific">Haloactinomyces albus</name>
    <dbReference type="NCBI Taxonomy" id="1352928"/>
    <lineage>
        <taxon>Bacteria</taxon>
        <taxon>Bacillati</taxon>
        <taxon>Actinomycetota</taxon>
        <taxon>Actinomycetes</taxon>
        <taxon>Actinopolysporales</taxon>
        <taxon>Actinopolysporaceae</taxon>
        <taxon>Haloactinomyces</taxon>
    </lineage>
</organism>
<feature type="transmembrane region" description="Helical" evidence="1">
    <location>
        <begin position="246"/>
        <end position="266"/>
    </location>
</feature>
<dbReference type="EMBL" id="JAVDXW010000001">
    <property type="protein sequence ID" value="MDR7302243.1"/>
    <property type="molecule type" value="Genomic_DNA"/>
</dbReference>
<feature type="transmembrane region" description="Helical" evidence="1">
    <location>
        <begin position="123"/>
        <end position="139"/>
    </location>
</feature>
<dbReference type="InterPro" id="IPR007349">
    <property type="entry name" value="DUF418"/>
</dbReference>
<feature type="transmembrane region" description="Helical" evidence="1">
    <location>
        <begin position="272"/>
        <end position="290"/>
    </location>
</feature>
<keyword evidence="1" id="KW-0812">Transmembrane</keyword>
<dbReference type="Proteomes" id="UP001180845">
    <property type="component" value="Unassembled WGS sequence"/>
</dbReference>
<protein>
    <recommendedName>
        <fullName evidence="2">DUF418 domain-containing protein</fullName>
    </recommendedName>
</protein>
<evidence type="ECO:0000313" key="3">
    <source>
        <dbReference type="EMBL" id="MDR7302243.1"/>
    </source>
</evidence>
<evidence type="ECO:0000313" key="4">
    <source>
        <dbReference type="Proteomes" id="UP001180845"/>
    </source>
</evidence>
<accession>A0AAE3ZEM9</accession>
<feature type="transmembrane region" description="Helical" evidence="1">
    <location>
        <begin position="342"/>
        <end position="363"/>
    </location>
</feature>
<dbReference type="PANTHER" id="PTHR30590">
    <property type="entry name" value="INNER MEMBRANE PROTEIN"/>
    <property type="match status" value="1"/>
</dbReference>
<evidence type="ECO:0000256" key="1">
    <source>
        <dbReference type="SAM" id="Phobius"/>
    </source>
</evidence>
<reference evidence="3" key="1">
    <citation type="submission" date="2023-07" db="EMBL/GenBank/DDBJ databases">
        <title>Sequencing the genomes of 1000 actinobacteria strains.</title>
        <authorList>
            <person name="Klenk H.-P."/>
        </authorList>
    </citation>
    <scope>NUCLEOTIDE SEQUENCE</scope>
    <source>
        <strain evidence="3">DSM 45977</strain>
    </source>
</reference>